<feature type="domain" description="PAZ" evidence="1">
    <location>
        <begin position="5"/>
        <end position="129"/>
    </location>
</feature>
<evidence type="ECO:0000313" key="2">
    <source>
        <dbReference type="EMBL" id="CAD2189630.1"/>
    </source>
</evidence>
<dbReference type="EMBL" id="CAJEWN010000760">
    <property type="protein sequence ID" value="CAD2189630.1"/>
    <property type="molecule type" value="Genomic_DNA"/>
</dbReference>
<dbReference type="Gene3D" id="2.170.260.10">
    <property type="entry name" value="paz domain"/>
    <property type="match status" value="1"/>
</dbReference>
<sequence length="185" mass="22169">MKMVLLIDEFSKLLNCKPSKLRERLHHPKDRELILEKFKGKLVRTTYKDRNEFNKTFKIGGLSEFGADKINAYGRLPRPFNISVTAHFYSRHRIRLHHPYTHCVIEKFSDKKNGAEDRYYPLELLELIDESTTNPFNTFMRDDNKENIDVKIELNDSVEEKDDNEFEKYARVRKECNQLSFDTYW</sequence>
<organism evidence="2 3">
    <name type="scientific">Meloidogyne enterolobii</name>
    <name type="common">Root-knot nematode worm</name>
    <name type="synonym">Meloidogyne mayaguensis</name>
    <dbReference type="NCBI Taxonomy" id="390850"/>
    <lineage>
        <taxon>Eukaryota</taxon>
        <taxon>Metazoa</taxon>
        <taxon>Ecdysozoa</taxon>
        <taxon>Nematoda</taxon>
        <taxon>Chromadorea</taxon>
        <taxon>Rhabditida</taxon>
        <taxon>Tylenchina</taxon>
        <taxon>Tylenchomorpha</taxon>
        <taxon>Tylenchoidea</taxon>
        <taxon>Meloidogynidae</taxon>
        <taxon>Meloidogyninae</taxon>
        <taxon>Meloidogyne</taxon>
    </lineage>
</organism>
<dbReference type="InterPro" id="IPR036085">
    <property type="entry name" value="PAZ_dom_sf"/>
</dbReference>
<dbReference type="InterPro" id="IPR003100">
    <property type="entry name" value="PAZ_dom"/>
</dbReference>
<dbReference type="AlphaFoldDB" id="A0A6V7WRI5"/>
<name>A0A6V7WRI5_MELEN</name>
<dbReference type="PROSITE" id="PS50821">
    <property type="entry name" value="PAZ"/>
    <property type="match status" value="1"/>
</dbReference>
<reference evidence="2 3" key="1">
    <citation type="submission" date="2020-08" db="EMBL/GenBank/DDBJ databases">
        <authorList>
            <person name="Koutsovoulos G."/>
            <person name="Danchin GJ E."/>
        </authorList>
    </citation>
    <scope>NUCLEOTIDE SEQUENCE [LARGE SCALE GENOMIC DNA]</scope>
</reference>
<proteinExistence type="predicted"/>
<dbReference type="Proteomes" id="UP000580250">
    <property type="component" value="Unassembled WGS sequence"/>
</dbReference>
<evidence type="ECO:0000313" key="3">
    <source>
        <dbReference type="Proteomes" id="UP000580250"/>
    </source>
</evidence>
<accession>A0A6V7WRI5</accession>
<dbReference type="GO" id="GO:0003723">
    <property type="term" value="F:RNA binding"/>
    <property type="evidence" value="ECO:0007669"/>
    <property type="project" value="InterPro"/>
</dbReference>
<dbReference type="SUPFAM" id="SSF101690">
    <property type="entry name" value="PAZ domain"/>
    <property type="match status" value="1"/>
</dbReference>
<protein>
    <recommendedName>
        <fullName evidence="1">PAZ domain-containing protein</fullName>
    </recommendedName>
</protein>
<comment type="caution">
    <text evidence="2">The sequence shown here is derived from an EMBL/GenBank/DDBJ whole genome shotgun (WGS) entry which is preliminary data.</text>
</comment>
<dbReference type="OrthoDB" id="5788576at2759"/>
<gene>
    <name evidence="2" type="ORF">MENT_LOCUS42361</name>
</gene>
<evidence type="ECO:0000259" key="1">
    <source>
        <dbReference type="PROSITE" id="PS50821"/>
    </source>
</evidence>